<comment type="subcellular location">
    <subcellularLocation>
        <location evidence="1">Nucleus</location>
    </subcellularLocation>
</comment>
<comment type="similarity">
    <text evidence="8">Belongs to the AP2/ERF transcription factor family. ERF subfamily.</text>
</comment>
<feature type="region of interest" description="Disordered" evidence="9">
    <location>
        <begin position="158"/>
        <end position="179"/>
    </location>
</feature>
<evidence type="ECO:0000259" key="10">
    <source>
        <dbReference type="PROSITE" id="PS51032"/>
    </source>
</evidence>
<dbReference type="InterPro" id="IPR001471">
    <property type="entry name" value="AP2/ERF_dom"/>
</dbReference>
<dbReference type="SMART" id="SM00380">
    <property type="entry name" value="AP2"/>
    <property type="match status" value="1"/>
</dbReference>
<feature type="region of interest" description="Disordered" evidence="9">
    <location>
        <begin position="22"/>
        <end position="43"/>
    </location>
</feature>
<accession>A0A2R4A6T4</accession>
<dbReference type="FunFam" id="3.30.730.10:FF:000001">
    <property type="entry name" value="Ethylene-responsive transcription factor 2"/>
    <property type="match status" value="1"/>
</dbReference>
<dbReference type="EMBL" id="MG811543">
    <property type="protein sequence ID" value="AVR59259.1"/>
    <property type="molecule type" value="mRNA"/>
</dbReference>
<feature type="domain" description="AP2/ERF" evidence="10">
    <location>
        <begin position="91"/>
        <end position="148"/>
    </location>
</feature>
<feature type="region of interest" description="Disordered" evidence="9">
    <location>
        <begin position="57"/>
        <end position="80"/>
    </location>
</feature>
<keyword evidence="4" id="KW-0238">DNA-binding</keyword>
<evidence type="ECO:0000256" key="8">
    <source>
        <dbReference type="ARBA" id="ARBA00024343"/>
    </source>
</evidence>
<keyword evidence="6" id="KW-0804">Transcription</keyword>
<sequence length="325" mass="35777">MVKQEDSEVPLAGAMVKLHAGAMVEQESKKKTRKKRGGPDTVAETLAKWKEVNRQLERASESEKATRKAPAIGSRKGCMRGKGGPENVHCHYRGVRQRTWGKWVAEIREPNRGKRLWLGTLTNALEAARSYDEAAKVMYGSCARLNIPSGGQICEKDSTGGTTSGAYESTTTSYSGGPGAKVMKLEDRDGISSSPDAPFNLDTNADVGKSENSFGLEDYVEDFPIDMFSVEDMLKVLETDQENGAMDISADMYQHGVHDSMNVSFQKQNLDAKMLGTLGNMEQAPADLDCKYEFLDPTTRKEDNNYDLADDSWIFEMALQGGSLF</sequence>
<organism evidence="11">
    <name type="scientific">Lilium longiflorum</name>
    <name type="common">Trumpet lily</name>
    <dbReference type="NCBI Taxonomy" id="4690"/>
    <lineage>
        <taxon>Eukaryota</taxon>
        <taxon>Viridiplantae</taxon>
        <taxon>Streptophyta</taxon>
        <taxon>Embryophyta</taxon>
        <taxon>Tracheophyta</taxon>
        <taxon>Spermatophyta</taxon>
        <taxon>Magnoliopsida</taxon>
        <taxon>Liliopsida</taxon>
        <taxon>Liliales</taxon>
        <taxon>Liliaceae</taxon>
        <taxon>Lilium</taxon>
    </lineage>
</organism>
<dbReference type="GO" id="GO:0005634">
    <property type="term" value="C:nucleus"/>
    <property type="evidence" value="ECO:0007669"/>
    <property type="project" value="UniProtKB-SubCell"/>
</dbReference>
<dbReference type="PROSITE" id="PS51032">
    <property type="entry name" value="AP2_ERF"/>
    <property type="match status" value="1"/>
</dbReference>
<keyword evidence="5" id="KW-0010">Activator</keyword>
<keyword evidence="7" id="KW-0539">Nucleus</keyword>
<proteinExistence type="evidence at transcript level"/>
<dbReference type="SUPFAM" id="SSF54171">
    <property type="entry name" value="DNA-binding domain"/>
    <property type="match status" value="1"/>
</dbReference>
<feature type="compositionally biased region" description="Basic and acidic residues" evidence="9">
    <location>
        <begin position="57"/>
        <end position="66"/>
    </location>
</feature>
<name>A0A2R4A6T4_LILLO</name>
<protein>
    <submittedName>
        <fullName evidence="11">DREB2B</fullName>
    </submittedName>
</protein>
<evidence type="ECO:0000256" key="9">
    <source>
        <dbReference type="SAM" id="MobiDB-lite"/>
    </source>
</evidence>
<keyword evidence="3" id="KW-0346">Stress response</keyword>
<dbReference type="InterPro" id="IPR036955">
    <property type="entry name" value="AP2/ERF_dom_sf"/>
</dbReference>
<dbReference type="PANTHER" id="PTHR31241">
    <property type="entry name" value="DEHYDRATION-RESPONSIVE ELEMENT-BINDING PROTEIN 2C"/>
    <property type="match status" value="1"/>
</dbReference>
<evidence type="ECO:0000256" key="3">
    <source>
        <dbReference type="ARBA" id="ARBA00023016"/>
    </source>
</evidence>
<evidence type="ECO:0000256" key="5">
    <source>
        <dbReference type="ARBA" id="ARBA00023159"/>
    </source>
</evidence>
<evidence type="ECO:0000256" key="6">
    <source>
        <dbReference type="ARBA" id="ARBA00023163"/>
    </source>
</evidence>
<evidence type="ECO:0000256" key="2">
    <source>
        <dbReference type="ARBA" id="ARBA00023015"/>
    </source>
</evidence>
<feature type="compositionally biased region" description="Polar residues" evidence="9">
    <location>
        <begin position="159"/>
        <end position="175"/>
    </location>
</feature>
<dbReference type="GO" id="GO:0003677">
    <property type="term" value="F:DNA binding"/>
    <property type="evidence" value="ECO:0007669"/>
    <property type="project" value="UniProtKB-KW"/>
</dbReference>
<dbReference type="InterPro" id="IPR016177">
    <property type="entry name" value="DNA-bd_dom_sf"/>
</dbReference>
<evidence type="ECO:0000256" key="1">
    <source>
        <dbReference type="ARBA" id="ARBA00004123"/>
    </source>
</evidence>
<evidence type="ECO:0000256" key="4">
    <source>
        <dbReference type="ARBA" id="ARBA00023125"/>
    </source>
</evidence>
<dbReference type="PANTHER" id="PTHR31241:SF62">
    <property type="entry name" value="DEHYDRATION-RESPONSIVE ELEMENT-BINDING PROTEIN 2D"/>
    <property type="match status" value="1"/>
</dbReference>
<dbReference type="AlphaFoldDB" id="A0A2R4A6T4"/>
<dbReference type="GO" id="GO:0003700">
    <property type="term" value="F:DNA-binding transcription factor activity"/>
    <property type="evidence" value="ECO:0007669"/>
    <property type="project" value="InterPro"/>
</dbReference>
<dbReference type="Gene3D" id="3.30.730.10">
    <property type="entry name" value="AP2/ERF domain"/>
    <property type="match status" value="1"/>
</dbReference>
<dbReference type="Pfam" id="PF00847">
    <property type="entry name" value="AP2"/>
    <property type="match status" value="1"/>
</dbReference>
<evidence type="ECO:0000313" key="11">
    <source>
        <dbReference type="EMBL" id="AVR59259.1"/>
    </source>
</evidence>
<evidence type="ECO:0000256" key="7">
    <source>
        <dbReference type="ARBA" id="ARBA00023242"/>
    </source>
</evidence>
<keyword evidence="2" id="KW-0805">Transcription regulation</keyword>
<reference evidence="11" key="1">
    <citation type="journal article" date="2018" name="Front. Plant Sci.">
        <title>A Canonical DREB2-Type Transcription Factor in Lily Is Post-translationally Regulated and Mediates Heat Stress Response.</title>
        <authorList>
            <person name="Wu Z."/>
            <person name="Liang J."/>
            <person name="Zhang S."/>
            <person name="Zhang B."/>
            <person name="Zhao Q."/>
            <person name="Li G."/>
            <person name="Yang X."/>
            <person name="Wang C."/>
            <person name="He J."/>
            <person name="Yi M."/>
        </authorList>
    </citation>
    <scope>NUCLEOTIDE SEQUENCE</scope>
</reference>
<dbReference type="PRINTS" id="PR00367">
    <property type="entry name" value="ETHRSPELEMNT"/>
</dbReference>
<dbReference type="CDD" id="cd00018">
    <property type="entry name" value="AP2"/>
    <property type="match status" value="1"/>
</dbReference>